<evidence type="ECO:0000256" key="1">
    <source>
        <dbReference type="SAM" id="MobiDB-lite"/>
    </source>
</evidence>
<sequence>MRRSSHHCRRGGRNVPGKRPGGGSEAEDEVPHRRRCRAGTIADAAGVAERKSVGEEAGGWTGRRAGEDENEDGDEEEEGGDQKKEQKKKKKKKQKKKQKKTSKKKTKKKGFVAQSRVLSS</sequence>
<dbReference type="EMBL" id="LR746265">
    <property type="protein sequence ID" value="CAA7392133.1"/>
    <property type="molecule type" value="Genomic_DNA"/>
</dbReference>
<feature type="compositionally biased region" description="Basic residues" evidence="1">
    <location>
        <begin position="85"/>
        <end position="110"/>
    </location>
</feature>
<feature type="compositionally biased region" description="Acidic residues" evidence="1">
    <location>
        <begin position="68"/>
        <end position="79"/>
    </location>
</feature>
<proteinExistence type="predicted"/>
<keyword evidence="3" id="KW-1185">Reference proteome</keyword>
<evidence type="ECO:0000313" key="2">
    <source>
        <dbReference type="EMBL" id="CAA7392133.1"/>
    </source>
</evidence>
<protein>
    <submittedName>
        <fullName evidence="2">Uncharacterized protein</fullName>
    </submittedName>
</protein>
<dbReference type="Proteomes" id="UP000663760">
    <property type="component" value="Chromosome 2"/>
</dbReference>
<accession>A0A7I8K4K0</accession>
<reference evidence="2" key="1">
    <citation type="submission" date="2020-02" db="EMBL/GenBank/DDBJ databases">
        <authorList>
            <person name="Scholz U."/>
            <person name="Mascher M."/>
            <person name="Fiebig A."/>
        </authorList>
    </citation>
    <scope>NUCLEOTIDE SEQUENCE</scope>
</reference>
<dbReference type="AlphaFoldDB" id="A0A7I8K4K0"/>
<name>A0A7I8K4K0_SPIIN</name>
<evidence type="ECO:0000313" key="3">
    <source>
        <dbReference type="Proteomes" id="UP000663760"/>
    </source>
</evidence>
<feature type="compositionally biased region" description="Basic residues" evidence="1">
    <location>
        <begin position="1"/>
        <end position="12"/>
    </location>
</feature>
<organism evidence="2 3">
    <name type="scientific">Spirodela intermedia</name>
    <name type="common">Intermediate duckweed</name>
    <dbReference type="NCBI Taxonomy" id="51605"/>
    <lineage>
        <taxon>Eukaryota</taxon>
        <taxon>Viridiplantae</taxon>
        <taxon>Streptophyta</taxon>
        <taxon>Embryophyta</taxon>
        <taxon>Tracheophyta</taxon>
        <taxon>Spermatophyta</taxon>
        <taxon>Magnoliopsida</taxon>
        <taxon>Liliopsida</taxon>
        <taxon>Araceae</taxon>
        <taxon>Lemnoideae</taxon>
        <taxon>Spirodela</taxon>
    </lineage>
</organism>
<gene>
    <name evidence="2" type="ORF">SI8410_02003309</name>
</gene>
<feature type="region of interest" description="Disordered" evidence="1">
    <location>
        <begin position="1"/>
        <end position="120"/>
    </location>
</feature>